<dbReference type="PROSITE" id="PS50995">
    <property type="entry name" value="HTH_MARR_2"/>
    <property type="match status" value="1"/>
</dbReference>
<dbReference type="PRINTS" id="PR00598">
    <property type="entry name" value="HTHMARR"/>
</dbReference>
<name>A0A0R1TPR0_9LACO</name>
<dbReference type="GO" id="GO:0006950">
    <property type="term" value="P:response to stress"/>
    <property type="evidence" value="ECO:0007669"/>
    <property type="project" value="TreeGrafter"/>
</dbReference>
<dbReference type="GO" id="GO:0003677">
    <property type="term" value="F:DNA binding"/>
    <property type="evidence" value="ECO:0007669"/>
    <property type="project" value="UniProtKB-KW"/>
</dbReference>
<accession>A0A0R1TPR0</accession>
<dbReference type="Gene3D" id="1.10.10.10">
    <property type="entry name" value="Winged helix-like DNA-binding domain superfamily/Winged helix DNA-binding domain"/>
    <property type="match status" value="1"/>
</dbReference>
<dbReference type="SUPFAM" id="SSF46785">
    <property type="entry name" value="Winged helix' DNA-binding domain"/>
    <property type="match status" value="1"/>
</dbReference>
<dbReference type="InterPro" id="IPR055166">
    <property type="entry name" value="Transc_reg_Sar_Rot_HTH"/>
</dbReference>
<dbReference type="OrthoDB" id="9806864at2"/>
<dbReference type="PATRIC" id="fig|1423740.3.peg.2359"/>
<evidence type="ECO:0000256" key="1">
    <source>
        <dbReference type="ARBA" id="ARBA00004496"/>
    </source>
</evidence>
<comment type="subcellular location">
    <subcellularLocation>
        <location evidence="1">Cytoplasm</location>
    </subcellularLocation>
</comment>
<dbReference type="GO" id="GO:0005737">
    <property type="term" value="C:cytoplasm"/>
    <property type="evidence" value="ECO:0007669"/>
    <property type="project" value="UniProtKB-SubCell"/>
</dbReference>
<evidence type="ECO:0000256" key="2">
    <source>
        <dbReference type="ARBA" id="ARBA00022490"/>
    </source>
</evidence>
<evidence type="ECO:0000313" key="7">
    <source>
        <dbReference type="EMBL" id="KRL80376.1"/>
    </source>
</evidence>
<evidence type="ECO:0000259" key="6">
    <source>
        <dbReference type="PROSITE" id="PS50995"/>
    </source>
</evidence>
<organism evidence="7 8">
    <name type="scientific">Ligilactobacillus equi DSM 15833 = JCM 10991</name>
    <dbReference type="NCBI Taxonomy" id="1423740"/>
    <lineage>
        <taxon>Bacteria</taxon>
        <taxon>Bacillati</taxon>
        <taxon>Bacillota</taxon>
        <taxon>Bacilli</taxon>
        <taxon>Lactobacillales</taxon>
        <taxon>Lactobacillaceae</taxon>
        <taxon>Ligilactobacillus</taxon>
    </lineage>
</organism>
<comment type="caution">
    <text evidence="7">The sequence shown here is derived from an EMBL/GenBank/DDBJ whole genome shotgun (WGS) entry which is preliminary data.</text>
</comment>
<dbReference type="Proteomes" id="UP000051048">
    <property type="component" value="Unassembled WGS sequence"/>
</dbReference>
<dbReference type="PANTHER" id="PTHR33164">
    <property type="entry name" value="TRANSCRIPTIONAL REGULATOR, MARR FAMILY"/>
    <property type="match status" value="1"/>
</dbReference>
<evidence type="ECO:0000256" key="4">
    <source>
        <dbReference type="ARBA" id="ARBA00023125"/>
    </source>
</evidence>
<evidence type="ECO:0000256" key="5">
    <source>
        <dbReference type="ARBA" id="ARBA00023163"/>
    </source>
</evidence>
<dbReference type="GO" id="GO:0003700">
    <property type="term" value="F:DNA-binding transcription factor activity"/>
    <property type="evidence" value="ECO:0007669"/>
    <property type="project" value="InterPro"/>
</dbReference>
<dbReference type="PANTHER" id="PTHR33164:SF5">
    <property type="entry name" value="ORGANIC HYDROPEROXIDE RESISTANCE TRANSCRIPTIONAL REGULATOR"/>
    <property type="match status" value="1"/>
</dbReference>
<proteinExistence type="predicted"/>
<dbReference type="EMBL" id="AZFH01000060">
    <property type="protein sequence ID" value="KRL80376.1"/>
    <property type="molecule type" value="Genomic_DNA"/>
</dbReference>
<feature type="domain" description="HTH marR-type" evidence="6">
    <location>
        <begin position="10"/>
        <end position="151"/>
    </location>
</feature>
<evidence type="ECO:0000256" key="3">
    <source>
        <dbReference type="ARBA" id="ARBA00023015"/>
    </source>
</evidence>
<dbReference type="InterPro" id="IPR039422">
    <property type="entry name" value="MarR/SlyA-like"/>
</dbReference>
<dbReference type="STRING" id="1423740.FC36_GL002173"/>
<keyword evidence="4" id="KW-0238">DNA-binding</keyword>
<dbReference type="InterPro" id="IPR036390">
    <property type="entry name" value="WH_DNA-bd_sf"/>
</dbReference>
<gene>
    <name evidence="7" type="ORF">FC36_GL002173</name>
</gene>
<protein>
    <submittedName>
        <fullName evidence="7">Organic hydroperoxide resistance transcriptional regulator</fullName>
    </submittedName>
</protein>
<dbReference type="Pfam" id="PF22381">
    <property type="entry name" value="Staph_reg_Sar_Rot"/>
    <property type="match status" value="1"/>
</dbReference>
<dbReference type="AlphaFoldDB" id="A0A0R1TPR0"/>
<dbReference type="SMART" id="SM00347">
    <property type="entry name" value="HTH_MARR"/>
    <property type="match status" value="1"/>
</dbReference>
<keyword evidence="5" id="KW-0804">Transcription</keyword>
<dbReference type="InterPro" id="IPR036388">
    <property type="entry name" value="WH-like_DNA-bd_sf"/>
</dbReference>
<dbReference type="InterPro" id="IPR000835">
    <property type="entry name" value="HTH_MarR-typ"/>
</dbReference>
<dbReference type="RefSeq" id="WP_023860466.1">
    <property type="nucleotide sequence ID" value="NZ_AZFH01000060.1"/>
</dbReference>
<reference evidence="7 8" key="1">
    <citation type="journal article" date="2015" name="Genome Announc.">
        <title>Expanding the biotechnology potential of lactobacilli through comparative genomics of 213 strains and associated genera.</title>
        <authorList>
            <person name="Sun Z."/>
            <person name="Harris H.M."/>
            <person name="McCann A."/>
            <person name="Guo C."/>
            <person name="Argimon S."/>
            <person name="Zhang W."/>
            <person name="Yang X."/>
            <person name="Jeffery I.B."/>
            <person name="Cooney J.C."/>
            <person name="Kagawa T.F."/>
            <person name="Liu W."/>
            <person name="Song Y."/>
            <person name="Salvetti E."/>
            <person name="Wrobel A."/>
            <person name="Rasinkangas P."/>
            <person name="Parkhill J."/>
            <person name="Rea M.C."/>
            <person name="O'Sullivan O."/>
            <person name="Ritari J."/>
            <person name="Douillard F.P."/>
            <person name="Paul Ross R."/>
            <person name="Yang R."/>
            <person name="Briner A.E."/>
            <person name="Felis G.E."/>
            <person name="de Vos W.M."/>
            <person name="Barrangou R."/>
            <person name="Klaenhammer T.R."/>
            <person name="Caufield P.W."/>
            <person name="Cui Y."/>
            <person name="Zhang H."/>
            <person name="O'Toole P.W."/>
        </authorList>
    </citation>
    <scope>NUCLEOTIDE SEQUENCE [LARGE SCALE GENOMIC DNA]</scope>
    <source>
        <strain evidence="7 8">DSM 15833</strain>
    </source>
</reference>
<keyword evidence="3" id="KW-0805">Transcription regulation</keyword>
<keyword evidence="2" id="KW-0963">Cytoplasm</keyword>
<sequence>MIEHRPDKLEDELCFAIYSAQKRYSKFYSESLKPFELTYSQYITLLVLWEEKRPLLVKEVGERLGLDTGTLTPMLRRMEKKGWLTRSQGQDDGRRVYIELTPKGLDAETPIKDAVESCFSHVNMNEEEYKQSVAKISQIAEFLEANNRLLSQR</sequence>
<evidence type="ECO:0000313" key="8">
    <source>
        <dbReference type="Proteomes" id="UP000051048"/>
    </source>
</evidence>